<accession>A0AA39XSH0</accession>
<reference evidence="1" key="1">
    <citation type="submission" date="2023-06" db="EMBL/GenBank/DDBJ databases">
        <title>Genome-scale phylogeny and comparative genomics of the fungal order Sordariales.</title>
        <authorList>
            <consortium name="Lawrence Berkeley National Laboratory"/>
            <person name="Hensen N."/>
            <person name="Bonometti L."/>
            <person name="Westerberg I."/>
            <person name="Brannstrom I.O."/>
            <person name="Guillou S."/>
            <person name="Cros-Aarteil S."/>
            <person name="Calhoun S."/>
            <person name="Haridas S."/>
            <person name="Kuo A."/>
            <person name="Mondo S."/>
            <person name="Pangilinan J."/>
            <person name="Riley R."/>
            <person name="Labutti K."/>
            <person name="Andreopoulos B."/>
            <person name="Lipzen A."/>
            <person name="Chen C."/>
            <person name="Yanf M."/>
            <person name="Daum C."/>
            <person name="Ng V."/>
            <person name="Clum A."/>
            <person name="Steindorff A."/>
            <person name="Ohm R."/>
            <person name="Martin F."/>
            <person name="Silar P."/>
            <person name="Natvig D."/>
            <person name="Lalanne C."/>
            <person name="Gautier V."/>
            <person name="Ament-Velasquez S.L."/>
            <person name="Kruys A."/>
            <person name="Hutchinson M.I."/>
            <person name="Powell A.J."/>
            <person name="Barry K."/>
            <person name="Miller A.N."/>
            <person name="Grigoriev I.V."/>
            <person name="Debuchy R."/>
            <person name="Gladieux P."/>
            <person name="Thoren M.H."/>
            <person name="Johannesson H."/>
        </authorList>
    </citation>
    <scope>NUCLEOTIDE SEQUENCE</scope>
    <source>
        <strain evidence="1">SMH2532-1</strain>
    </source>
</reference>
<gene>
    <name evidence="1" type="ORF">B0T16DRAFT_243757</name>
</gene>
<name>A0AA39XSH0_9PEZI</name>
<proteinExistence type="predicted"/>
<evidence type="ECO:0000313" key="2">
    <source>
        <dbReference type="Proteomes" id="UP001174936"/>
    </source>
</evidence>
<sequence>MRVDFCDCRLATSHAAVLVLANNNCRSSTNPLQPCKAPFSLRFPSCECEAIDAVAPCRRVLTPFARRPRRRSRGRQFTLGLAKHRVLGLVGIIHSSSVWSSPAPLLPARLVNPYSVLRKHAPVSNVPFPFPVPLDSLRHRVSQGGCYLCVWVCVGVCVCDSDASRPVSLFQPRDPGADDEECLARWKWSYFEPTVRAEPPSRPAFGNRVSPISFGALLWVPWCVA</sequence>
<dbReference type="Proteomes" id="UP001174936">
    <property type="component" value="Unassembled WGS sequence"/>
</dbReference>
<keyword evidence="2" id="KW-1185">Reference proteome</keyword>
<dbReference type="AlphaFoldDB" id="A0AA39XSH0"/>
<evidence type="ECO:0000313" key="1">
    <source>
        <dbReference type="EMBL" id="KAK0639423.1"/>
    </source>
</evidence>
<protein>
    <submittedName>
        <fullName evidence="1">Uncharacterized protein</fullName>
    </submittedName>
</protein>
<dbReference type="EMBL" id="JAULSV010000007">
    <property type="protein sequence ID" value="KAK0639423.1"/>
    <property type="molecule type" value="Genomic_DNA"/>
</dbReference>
<organism evidence="1 2">
    <name type="scientific">Cercophora newfieldiana</name>
    <dbReference type="NCBI Taxonomy" id="92897"/>
    <lineage>
        <taxon>Eukaryota</taxon>
        <taxon>Fungi</taxon>
        <taxon>Dikarya</taxon>
        <taxon>Ascomycota</taxon>
        <taxon>Pezizomycotina</taxon>
        <taxon>Sordariomycetes</taxon>
        <taxon>Sordariomycetidae</taxon>
        <taxon>Sordariales</taxon>
        <taxon>Lasiosphaeriaceae</taxon>
        <taxon>Cercophora</taxon>
    </lineage>
</organism>
<comment type="caution">
    <text evidence="1">The sequence shown here is derived from an EMBL/GenBank/DDBJ whole genome shotgun (WGS) entry which is preliminary data.</text>
</comment>